<evidence type="ECO:0000313" key="2">
    <source>
        <dbReference type="EMBL" id="VDD23926.1"/>
    </source>
</evidence>
<feature type="region of interest" description="Disordered" evidence="1">
    <location>
        <begin position="301"/>
        <end position="332"/>
    </location>
</feature>
<organism evidence="2">
    <name type="scientific">Brassica oleracea</name>
    <name type="common">Wild cabbage</name>
    <dbReference type="NCBI Taxonomy" id="3712"/>
    <lineage>
        <taxon>Eukaryota</taxon>
        <taxon>Viridiplantae</taxon>
        <taxon>Streptophyta</taxon>
        <taxon>Embryophyta</taxon>
        <taxon>Tracheophyta</taxon>
        <taxon>Spermatophyta</taxon>
        <taxon>Magnoliopsida</taxon>
        <taxon>eudicotyledons</taxon>
        <taxon>Gunneridae</taxon>
        <taxon>Pentapetalae</taxon>
        <taxon>rosids</taxon>
        <taxon>malvids</taxon>
        <taxon>Brassicales</taxon>
        <taxon>Brassicaceae</taxon>
        <taxon>Brassiceae</taxon>
        <taxon>Brassica</taxon>
    </lineage>
</organism>
<proteinExistence type="predicted"/>
<dbReference type="AlphaFoldDB" id="A0A3P6D8G8"/>
<dbReference type="PANTHER" id="PTHR34802:SF1">
    <property type="entry name" value="CHORISMATE SYNTHASE"/>
    <property type="match status" value="1"/>
</dbReference>
<sequence length="332" mass="36661">MIYSCGETIFYLKCIFYVWFGEICLDLYTTLYMCSDSQDPSPELHRINGDFVSHGLRRNDYSSSPPTRGEFGRLYNLALMEDGKGAQLKIVDRVEETQSPQTVKSSKLAHLYLEEGNHHPLNNNNADNKPDVDLPSSRPPGGLLSLLQGADKLQTFDTKAKGELSMDFPYEGHPTTNVDKLSARSVIAQHQDPPPSMIHRPPSATSGLPEFDRLPPHMQDNLQRHHLMQGFPSGGPPHHHSPNVNNQIPGLIPELNPSQGFPFAHHQPSYGMPPQGITNDNPNPFATLPFKDSTSAHLFLDSKSSSPAMGQAGGPNRQGSMGQELNLGFGYR</sequence>
<dbReference type="EMBL" id="LR031874">
    <property type="protein sequence ID" value="VDD23926.1"/>
    <property type="molecule type" value="Genomic_DNA"/>
</dbReference>
<feature type="region of interest" description="Disordered" evidence="1">
    <location>
        <begin position="117"/>
        <end position="142"/>
    </location>
</feature>
<reference evidence="2" key="1">
    <citation type="submission" date="2018-11" db="EMBL/GenBank/DDBJ databases">
        <authorList>
            <consortium name="Genoscope - CEA"/>
            <person name="William W."/>
        </authorList>
    </citation>
    <scope>NUCLEOTIDE SEQUENCE</scope>
</reference>
<dbReference type="PANTHER" id="PTHR34802">
    <property type="entry name" value="CHORISMATE SYNTHASE"/>
    <property type="match status" value="1"/>
</dbReference>
<gene>
    <name evidence="2" type="ORF">BOLC2T09835H</name>
</gene>
<accession>A0A3P6D8G8</accession>
<evidence type="ECO:0000256" key="1">
    <source>
        <dbReference type="SAM" id="MobiDB-lite"/>
    </source>
</evidence>
<name>A0A3P6D8G8_BRAOL</name>
<protein>
    <submittedName>
        <fullName evidence="2">Uncharacterized protein</fullName>
    </submittedName>
</protein>